<protein>
    <submittedName>
        <fullName evidence="1">Uncharacterized protein</fullName>
    </submittedName>
</protein>
<name>A0A0F9T9Z2_9ZZZZ</name>
<evidence type="ECO:0000313" key="1">
    <source>
        <dbReference type="EMBL" id="KKN76024.1"/>
    </source>
</evidence>
<dbReference type="EMBL" id="LAZR01000300">
    <property type="protein sequence ID" value="KKN76024.1"/>
    <property type="molecule type" value="Genomic_DNA"/>
</dbReference>
<accession>A0A0F9T9Z2</accession>
<organism evidence="1">
    <name type="scientific">marine sediment metagenome</name>
    <dbReference type="NCBI Taxonomy" id="412755"/>
    <lineage>
        <taxon>unclassified sequences</taxon>
        <taxon>metagenomes</taxon>
        <taxon>ecological metagenomes</taxon>
    </lineage>
</organism>
<gene>
    <name evidence="1" type="ORF">LCGC14_0374140</name>
</gene>
<proteinExistence type="predicted"/>
<reference evidence="1" key="1">
    <citation type="journal article" date="2015" name="Nature">
        <title>Complex archaea that bridge the gap between prokaryotes and eukaryotes.</title>
        <authorList>
            <person name="Spang A."/>
            <person name="Saw J.H."/>
            <person name="Jorgensen S.L."/>
            <person name="Zaremba-Niedzwiedzka K."/>
            <person name="Martijn J."/>
            <person name="Lind A.E."/>
            <person name="van Eijk R."/>
            <person name="Schleper C."/>
            <person name="Guy L."/>
            <person name="Ettema T.J."/>
        </authorList>
    </citation>
    <scope>NUCLEOTIDE SEQUENCE</scope>
</reference>
<dbReference type="AlphaFoldDB" id="A0A0F9T9Z2"/>
<comment type="caution">
    <text evidence="1">The sequence shown here is derived from an EMBL/GenBank/DDBJ whole genome shotgun (WGS) entry which is preliminary data.</text>
</comment>
<sequence length="74" mass="8386">MRKYKTGCFICGRETRNTRTGIKPIDVCSICVKVADKEKEVKEDKMTEEENKCGVKRDIYGNITVALEGNGKKK</sequence>